<dbReference type="Proteomes" id="UP000241209">
    <property type="component" value="Unassembled WGS sequence"/>
</dbReference>
<feature type="transmembrane region" description="Helical" evidence="9">
    <location>
        <begin position="12"/>
        <end position="35"/>
    </location>
</feature>
<dbReference type="Gene3D" id="1.20.1250.20">
    <property type="entry name" value="MFS general substrate transporter like domains"/>
    <property type="match status" value="2"/>
</dbReference>
<comment type="similarity">
    <text evidence="2">Belongs to the major facilitator superfamily. Set transporter family.</text>
</comment>
<keyword evidence="14" id="KW-1185">Reference proteome</keyword>
<evidence type="ECO:0000256" key="7">
    <source>
        <dbReference type="ARBA" id="ARBA00022989"/>
    </source>
</evidence>
<evidence type="ECO:0000256" key="8">
    <source>
        <dbReference type="ARBA" id="ARBA00023136"/>
    </source>
</evidence>
<feature type="transmembrane region" description="Helical" evidence="9">
    <location>
        <begin position="338"/>
        <end position="355"/>
    </location>
</feature>
<dbReference type="PROSITE" id="PS50850">
    <property type="entry name" value="MFS"/>
    <property type="match status" value="1"/>
</dbReference>
<feature type="transmembrane region" description="Helical" evidence="9">
    <location>
        <begin position="144"/>
        <end position="166"/>
    </location>
</feature>
<feature type="transmembrane region" description="Helical" evidence="9">
    <location>
        <begin position="47"/>
        <end position="66"/>
    </location>
</feature>
<gene>
    <name evidence="11" type="ORF">BU072_09605</name>
    <name evidence="12" type="ORF">I6J37_07100</name>
</gene>
<dbReference type="RefSeq" id="WP_016913218.1">
    <property type="nucleotide sequence ID" value="NZ_BMDF01000004.1"/>
</dbReference>
<accession>A0A2T4PSC9</accession>
<proteinExistence type="inferred from homology"/>
<feature type="transmembrane region" description="Helical" evidence="9">
    <location>
        <begin position="306"/>
        <end position="331"/>
    </location>
</feature>
<dbReference type="PANTHER" id="PTHR23535">
    <property type="entry name" value="SUGAR EFFLUX TRANSPORTER A-RELATED"/>
    <property type="match status" value="1"/>
</dbReference>
<keyword evidence="6 9" id="KW-0812">Transmembrane</keyword>
<sequence>MFLKLFQIKNYKLFLINMGLLGMAIAITVPFLVLYATQHLGMTKGQYGLLMALAAGASFTVNSIVARYSDSGKINRKYLIITALIMGALCFSIYFYIHTIWIFIVLYAMFQGLAAPAMPQMYASARESINESSYKDRSIFANTVLRSTFSLGFLFGPLIGTVLLGILGYDGLFGGTMSLFLTVLVLLIIFYKEPKKIINNAIGNFPERKAPNLIYEPTLLIPFLAFILLHVGQWMYTLNMPLYVTEYLKDDESHVGFLASLCAGLEVPFMIILGIIASKFKTKTLLMVGSIFGFGYYFSIGVFDSFVAMLIGQLALAFFLAILLGLGISYFQDILPEFPGYASTLFANAMVIGQLGGNLLGGYMSDIVGLGNVFFVSSLSIGVAFILLIFTVEHSTQKEAKIS</sequence>
<evidence type="ECO:0000313" key="14">
    <source>
        <dbReference type="Proteomes" id="UP000627155"/>
    </source>
</evidence>
<evidence type="ECO:0000313" key="13">
    <source>
        <dbReference type="Proteomes" id="UP000241209"/>
    </source>
</evidence>
<dbReference type="InterPro" id="IPR036259">
    <property type="entry name" value="MFS_trans_sf"/>
</dbReference>
<evidence type="ECO:0000313" key="12">
    <source>
        <dbReference type="EMBL" id="QRO83988.1"/>
    </source>
</evidence>
<evidence type="ECO:0000256" key="6">
    <source>
        <dbReference type="ARBA" id="ARBA00022692"/>
    </source>
</evidence>
<name>A0A2T4PSC9_9STAP</name>
<feature type="transmembrane region" description="Helical" evidence="9">
    <location>
        <begin position="212"/>
        <end position="236"/>
    </location>
</feature>
<evidence type="ECO:0000256" key="1">
    <source>
        <dbReference type="ARBA" id="ARBA00004651"/>
    </source>
</evidence>
<dbReference type="InterPro" id="IPR011701">
    <property type="entry name" value="MFS"/>
</dbReference>
<dbReference type="Pfam" id="PF07690">
    <property type="entry name" value="MFS_1"/>
    <property type="match status" value="1"/>
</dbReference>
<feature type="transmembrane region" description="Helical" evidence="9">
    <location>
        <begin position="103"/>
        <end position="123"/>
    </location>
</feature>
<dbReference type="GeneID" id="64117263"/>
<dbReference type="SUPFAM" id="SSF103473">
    <property type="entry name" value="MFS general substrate transporter"/>
    <property type="match status" value="1"/>
</dbReference>
<dbReference type="InterPro" id="IPR020846">
    <property type="entry name" value="MFS_dom"/>
</dbReference>
<evidence type="ECO:0000256" key="4">
    <source>
        <dbReference type="ARBA" id="ARBA00022475"/>
    </source>
</evidence>
<dbReference type="CDD" id="cd17471">
    <property type="entry name" value="MFS_Set"/>
    <property type="match status" value="1"/>
</dbReference>
<evidence type="ECO:0000259" key="10">
    <source>
        <dbReference type="PROSITE" id="PS50850"/>
    </source>
</evidence>
<evidence type="ECO:0000256" key="3">
    <source>
        <dbReference type="ARBA" id="ARBA00022448"/>
    </source>
</evidence>
<reference evidence="12 14" key="3">
    <citation type="submission" date="2021-02" db="EMBL/GenBank/DDBJ databases">
        <title>FDA dAtabase for Regulatory Grade micrObial Sequences (FDA-ARGOS): Supporting development and validation of Infectious Disease Dx tests.</title>
        <authorList>
            <person name="Sproer C."/>
            <person name="Gronow S."/>
            <person name="Severitt S."/>
            <person name="Schroder I."/>
            <person name="Tallon L."/>
            <person name="Sadzewicz L."/>
            <person name="Zhao X."/>
            <person name="Boylan J."/>
            <person name="Ott S."/>
            <person name="Bowen H."/>
            <person name="Vavikolanu K."/>
            <person name="Mehta A."/>
            <person name="Aluvathingal J."/>
            <person name="Nadendla S."/>
            <person name="Lowell S."/>
            <person name="Myers T."/>
            <person name="Yan Y."/>
            <person name="Sichtig H."/>
        </authorList>
    </citation>
    <scope>NUCLEOTIDE SEQUENCE [LARGE SCALE GENOMIC DNA]</scope>
    <source>
        <strain evidence="12 14">FDAARGOS_1207</strain>
    </source>
</reference>
<dbReference type="OrthoDB" id="7337792at2"/>
<evidence type="ECO:0000313" key="11">
    <source>
        <dbReference type="EMBL" id="PTI29184.1"/>
    </source>
</evidence>
<keyword evidence="7 9" id="KW-1133">Transmembrane helix</keyword>
<dbReference type="Proteomes" id="UP000627155">
    <property type="component" value="Chromosome"/>
</dbReference>
<dbReference type="EMBL" id="CP069486">
    <property type="protein sequence ID" value="QRO83988.1"/>
    <property type="molecule type" value="Genomic_DNA"/>
</dbReference>
<keyword evidence="5" id="KW-0762">Sugar transport</keyword>
<dbReference type="GO" id="GO:0022857">
    <property type="term" value="F:transmembrane transporter activity"/>
    <property type="evidence" value="ECO:0007669"/>
    <property type="project" value="InterPro"/>
</dbReference>
<organism evidence="11 13">
    <name type="scientific">Mammaliicoccus vitulinus</name>
    <dbReference type="NCBI Taxonomy" id="71237"/>
    <lineage>
        <taxon>Bacteria</taxon>
        <taxon>Bacillati</taxon>
        <taxon>Bacillota</taxon>
        <taxon>Bacilli</taxon>
        <taxon>Bacillales</taxon>
        <taxon>Staphylococcaceae</taxon>
        <taxon>Mammaliicoccus</taxon>
    </lineage>
</organism>
<feature type="transmembrane region" description="Helical" evidence="9">
    <location>
        <begin position="78"/>
        <end position="97"/>
    </location>
</feature>
<feature type="transmembrane region" description="Helical" evidence="9">
    <location>
        <begin position="172"/>
        <end position="191"/>
    </location>
</feature>
<feature type="domain" description="Major facilitator superfamily (MFS) profile" evidence="10">
    <location>
        <begin position="1"/>
        <end position="396"/>
    </location>
</feature>
<keyword evidence="3" id="KW-0813">Transport</keyword>
<keyword evidence="8 9" id="KW-0472">Membrane</keyword>
<dbReference type="GO" id="GO:0005886">
    <property type="term" value="C:plasma membrane"/>
    <property type="evidence" value="ECO:0007669"/>
    <property type="project" value="UniProtKB-SubCell"/>
</dbReference>
<dbReference type="PANTHER" id="PTHR23535:SF2">
    <property type="entry name" value="SUGAR EFFLUX TRANSPORTER A-RELATED"/>
    <property type="match status" value="1"/>
</dbReference>
<feature type="transmembrane region" description="Helical" evidence="9">
    <location>
        <begin position="367"/>
        <end position="392"/>
    </location>
</feature>
<evidence type="ECO:0000256" key="5">
    <source>
        <dbReference type="ARBA" id="ARBA00022597"/>
    </source>
</evidence>
<feature type="transmembrane region" description="Helical" evidence="9">
    <location>
        <begin position="256"/>
        <end position="277"/>
    </location>
</feature>
<dbReference type="AlphaFoldDB" id="A0A2T4PSC9"/>
<dbReference type="STRING" id="1167632.GCA_000286335_02564"/>
<dbReference type="EMBL" id="PZFK01000018">
    <property type="protein sequence ID" value="PTI29184.1"/>
    <property type="molecule type" value="Genomic_DNA"/>
</dbReference>
<reference evidence="11" key="2">
    <citation type="submission" date="2018-03" db="EMBL/GenBank/DDBJ databases">
        <authorList>
            <person name="Keele B.F."/>
        </authorList>
    </citation>
    <scope>NUCLEOTIDE SEQUENCE</scope>
    <source>
        <strain evidence="11">SNUC 2204</strain>
    </source>
</reference>
<keyword evidence="4" id="KW-1003">Cell membrane</keyword>
<evidence type="ECO:0000256" key="9">
    <source>
        <dbReference type="SAM" id="Phobius"/>
    </source>
</evidence>
<evidence type="ECO:0000256" key="2">
    <source>
        <dbReference type="ARBA" id="ARBA00006523"/>
    </source>
</evidence>
<protein>
    <submittedName>
        <fullName evidence="11">MFS transporter</fullName>
    </submittedName>
    <submittedName>
        <fullName evidence="12">Sugar efflux transporter</fullName>
    </submittedName>
</protein>
<reference evidence="11 13" key="1">
    <citation type="journal article" date="2016" name="Front. Microbiol.">
        <title>Comprehensive Phylogenetic Analysis of Bovine Non-aureus Staphylococci Species Based on Whole-Genome Sequencing.</title>
        <authorList>
            <person name="Naushad S."/>
            <person name="Barkema H.W."/>
            <person name="Luby C."/>
            <person name="Condas L.A."/>
            <person name="Nobrega D.B."/>
            <person name="Carson D.A."/>
            <person name="De Buck J."/>
        </authorList>
    </citation>
    <scope>NUCLEOTIDE SEQUENCE [LARGE SCALE GENOMIC DNA]</scope>
    <source>
        <strain evidence="11 13">SNUC 2204</strain>
    </source>
</reference>
<comment type="subcellular location">
    <subcellularLocation>
        <location evidence="1">Cell membrane</location>
        <topology evidence="1">Multi-pass membrane protein</topology>
    </subcellularLocation>
</comment>
<feature type="transmembrane region" description="Helical" evidence="9">
    <location>
        <begin position="284"/>
        <end position="300"/>
    </location>
</feature>